<proteinExistence type="inferred from homology"/>
<sequence>MDAKGRVSIPADFRRVLDACDADRDAGTNPRVTICYGDDRVPYFTCYSMKELEEIGNRIEMLDEGSPDREALEEHFYTLAVTLSIDDAGRLLLSLPLRQRIGVTDQLTFAGRGTSFRIHSPEAPVAATSRLRAVLDELPEGTPITARLPKKRPAAE</sequence>
<dbReference type="GO" id="GO:0051301">
    <property type="term" value="P:cell division"/>
    <property type="evidence" value="ECO:0007669"/>
    <property type="project" value="UniProtKB-KW"/>
</dbReference>
<dbReference type="SUPFAM" id="SSF89447">
    <property type="entry name" value="AbrB/MazE/MraZ-like"/>
    <property type="match status" value="1"/>
</dbReference>
<evidence type="ECO:0000313" key="4">
    <source>
        <dbReference type="EMBL" id="CUH19645.1"/>
    </source>
</evidence>
<dbReference type="EMBL" id="CYPR01000023">
    <property type="protein sequence ID" value="CUH19645.1"/>
    <property type="molecule type" value="Genomic_DNA"/>
</dbReference>
<keyword evidence="5" id="KW-1185">Reference proteome</keyword>
<dbReference type="PANTHER" id="PTHR34701:SF1">
    <property type="entry name" value="TRANSCRIPTIONAL REGULATOR MRAZ"/>
    <property type="match status" value="1"/>
</dbReference>
<dbReference type="GO" id="GO:2000143">
    <property type="term" value="P:negative regulation of DNA-templated transcription initiation"/>
    <property type="evidence" value="ECO:0007669"/>
    <property type="project" value="TreeGrafter"/>
</dbReference>
<dbReference type="GO" id="GO:0009295">
    <property type="term" value="C:nucleoid"/>
    <property type="evidence" value="ECO:0007669"/>
    <property type="project" value="UniProtKB-SubCell"/>
</dbReference>
<dbReference type="InterPro" id="IPR003444">
    <property type="entry name" value="MraZ"/>
</dbReference>
<keyword evidence="1" id="KW-0804">Transcription</keyword>
<dbReference type="InterPro" id="IPR038619">
    <property type="entry name" value="MraZ_sf"/>
</dbReference>
<comment type="subunit">
    <text evidence="1">Forms oligomers.</text>
</comment>
<reference evidence="4 5" key="1">
    <citation type="submission" date="2015-09" db="EMBL/GenBank/DDBJ databases">
        <authorList>
            <person name="Jackson K.R."/>
            <person name="Lunt B.L."/>
            <person name="Fisher J.N.B."/>
            <person name="Gardner A.V."/>
            <person name="Bailey M.E."/>
            <person name="Deus L.M."/>
            <person name="Earl A.S."/>
            <person name="Gibby P.D."/>
            <person name="Hartmann K.A."/>
            <person name="Liu J.E."/>
            <person name="Manci A.M."/>
            <person name="Nielsen D.A."/>
            <person name="Solomon M.B."/>
            <person name="Breakwell D.P."/>
            <person name="Burnett S.H."/>
            <person name="Grose J.H."/>
        </authorList>
    </citation>
    <scope>NUCLEOTIDE SEQUENCE [LARGE SCALE GENOMIC DNA]</scope>
    <source>
        <strain evidence="4 5">CECT 7799</strain>
    </source>
</reference>
<evidence type="ECO:0000256" key="2">
    <source>
        <dbReference type="PROSITE-ProRule" id="PRU01076"/>
    </source>
</evidence>
<dbReference type="Proteomes" id="UP000049455">
    <property type="component" value="Unassembled WGS sequence"/>
</dbReference>
<dbReference type="RefSeq" id="WP_055662183.1">
    <property type="nucleotide sequence ID" value="NZ_CYPR01000023.1"/>
</dbReference>
<dbReference type="HAMAP" id="MF_01008">
    <property type="entry name" value="MraZ"/>
    <property type="match status" value="1"/>
</dbReference>
<dbReference type="InterPro" id="IPR035642">
    <property type="entry name" value="MraZ_N"/>
</dbReference>
<dbReference type="PROSITE" id="PS51740">
    <property type="entry name" value="SPOVT_ABRB"/>
    <property type="match status" value="1"/>
</dbReference>
<protein>
    <recommendedName>
        <fullName evidence="1">Transcriptional regulator MraZ</fullName>
    </recommendedName>
</protein>
<dbReference type="GO" id="GO:0003700">
    <property type="term" value="F:DNA-binding transcription factor activity"/>
    <property type="evidence" value="ECO:0007669"/>
    <property type="project" value="UniProtKB-UniRule"/>
</dbReference>
<accession>A0A0M7B536</accession>
<keyword evidence="1" id="KW-0805">Transcription regulation</keyword>
<dbReference type="InterPro" id="IPR037914">
    <property type="entry name" value="SpoVT-AbrB_sf"/>
</dbReference>
<dbReference type="AlphaFoldDB" id="A0A0M7B536"/>
<evidence type="ECO:0000313" key="5">
    <source>
        <dbReference type="Proteomes" id="UP000049455"/>
    </source>
</evidence>
<comment type="similarity">
    <text evidence="1">Belongs to the MraZ family.</text>
</comment>
<dbReference type="PANTHER" id="PTHR34701">
    <property type="entry name" value="TRANSCRIPTIONAL REGULATOR MRAZ"/>
    <property type="match status" value="1"/>
</dbReference>
<feature type="domain" description="SpoVT-AbrB" evidence="3">
    <location>
        <begin position="1"/>
        <end position="39"/>
    </location>
</feature>
<dbReference type="CDD" id="cd16320">
    <property type="entry name" value="MraZ_N"/>
    <property type="match status" value="1"/>
</dbReference>
<dbReference type="GO" id="GO:0000976">
    <property type="term" value="F:transcription cis-regulatory region binding"/>
    <property type="evidence" value="ECO:0007669"/>
    <property type="project" value="TreeGrafter"/>
</dbReference>
<name>A0A0M7B536_9RHOB</name>
<organism evidence="4 5">
    <name type="scientific">Jannaschia seosinensis</name>
    <dbReference type="NCBI Taxonomy" id="313367"/>
    <lineage>
        <taxon>Bacteria</taxon>
        <taxon>Pseudomonadati</taxon>
        <taxon>Pseudomonadota</taxon>
        <taxon>Alphaproteobacteria</taxon>
        <taxon>Rhodobacterales</taxon>
        <taxon>Roseobacteraceae</taxon>
        <taxon>Jannaschia</taxon>
    </lineage>
</organism>
<dbReference type="GO" id="GO:0005737">
    <property type="term" value="C:cytoplasm"/>
    <property type="evidence" value="ECO:0007669"/>
    <property type="project" value="UniProtKB-UniRule"/>
</dbReference>
<keyword evidence="1" id="KW-0963">Cytoplasm</keyword>
<comment type="subcellular location">
    <subcellularLocation>
        <location evidence="1">Cytoplasm</location>
        <location evidence="1">Nucleoid</location>
    </subcellularLocation>
</comment>
<dbReference type="Gene3D" id="3.40.1550.20">
    <property type="entry name" value="Transcriptional regulator MraZ domain"/>
    <property type="match status" value="1"/>
</dbReference>
<dbReference type="OrthoDB" id="9807753at2"/>
<keyword evidence="1 2" id="KW-0238">DNA-binding</keyword>
<gene>
    <name evidence="1" type="primary">mraZ</name>
    <name evidence="4" type="ORF">JSE7799_00488</name>
</gene>
<evidence type="ECO:0000256" key="1">
    <source>
        <dbReference type="HAMAP-Rule" id="MF_01008"/>
    </source>
</evidence>
<keyword evidence="4" id="KW-0132">Cell division</keyword>
<dbReference type="STRING" id="313367.JSE7799_00488"/>
<keyword evidence="4" id="KW-0131">Cell cycle</keyword>
<evidence type="ECO:0000259" key="3">
    <source>
        <dbReference type="PROSITE" id="PS51740"/>
    </source>
</evidence>
<dbReference type="InterPro" id="IPR007159">
    <property type="entry name" value="SpoVT-AbrB_dom"/>
</dbReference>